<sequence>MRQVETDVVVLGVGSGGEYAARRLARAGLDVVAVEARLVGGECPFWGCTPSKLMIHAAREGRTASSAARRIREATHDWHDDGHTEPMESAGVRIVRGHGRLDGPGRVRVETDEGSVLVTGRRGVLLNTGTSPAVPPVAGLAGTPYWTNREVFGVEEAPGSLAVLGAGNIGCELAQAFGRLGSRVTLLESAERILAPEEPEASEVVARVLRQEGIDVRTRTDVERVSHDGTCFELTTGSGAVRAEHLLVATGRRPHLDDVGLETVGLDPTASTVEVDEHCRAAERLWAVGDVTGHGAYTHMSLYQARIAVHDLLEEDGPTAEYHAVSRVTFTDPEVAGVGLTEAQARERGLAVVVGTAEVDSSPRGWIDEASGVVKVVADAGSGVVVGASVVAPYGGEVVGLLSTAVHARLTVPTLRGMHFAYPTFHRVVERALRDTGL</sequence>
<dbReference type="InterPro" id="IPR004099">
    <property type="entry name" value="Pyr_nucl-diS_OxRdtase_dimer"/>
</dbReference>
<evidence type="ECO:0000256" key="4">
    <source>
        <dbReference type="PIRSR" id="PIRSR000350-3"/>
    </source>
</evidence>
<keyword evidence="2" id="KW-0285">Flavoprotein</keyword>
<dbReference type="PRINTS" id="PR00411">
    <property type="entry name" value="PNDRDTASEI"/>
</dbReference>
<evidence type="ECO:0000256" key="2">
    <source>
        <dbReference type="ARBA" id="ARBA00022630"/>
    </source>
</evidence>
<feature type="binding site" evidence="4">
    <location>
        <position position="290"/>
    </location>
    <ligand>
        <name>FAD</name>
        <dbReference type="ChEBI" id="CHEBI:57692"/>
    </ligand>
</feature>
<dbReference type="SUPFAM" id="SSF51905">
    <property type="entry name" value="FAD/NAD(P)-binding domain"/>
    <property type="match status" value="1"/>
</dbReference>
<gene>
    <name evidence="8" type="ORF">BKA05_001549</name>
</gene>
<dbReference type="InterPro" id="IPR016156">
    <property type="entry name" value="FAD/NAD-linked_Rdtase_dimer_sf"/>
</dbReference>
<dbReference type="EMBL" id="JACBZI010000001">
    <property type="protein sequence ID" value="NYI10034.1"/>
    <property type="molecule type" value="Genomic_DNA"/>
</dbReference>
<dbReference type="InterPro" id="IPR036188">
    <property type="entry name" value="FAD/NAD-bd_sf"/>
</dbReference>
<dbReference type="Gene3D" id="3.30.390.30">
    <property type="match status" value="1"/>
</dbReference>
<keyword evidence="4" id="KW-0520">NAD</keyword>
<protein>
    <submittedName>
        <fullName evidence="8">Pyruvate/2-oxoglutarate dehydrogenase complex dihydrolipoamide dehydrogenase (E3) component</fullName>
    </submittedName>
</protein>
<dbReference type="PRINTS" id="PR00368">
    <property type="entry name" value="FADPNR"/>
</dbReference>
<reference evidence="8 9" key="1">
    <citation type="submission" date="2020-07" db="EMBL/GenBank/DDBJ databases">
        <title>Sequencing the genomes of 1000 actinobacteria strains.</title>
        <authorList>
            <person name="Klenk H.-P."/>
        </authorList>
    </citation>
    <scope>NUCLEOTIDE SEQUENCE [LARGE SCALE GENOMIC DNA]</scope>
    <source>
        <strain evidence="8 9">DSM 18248</strain>
    </source>
</reference>
<dbReference type="PIRSF" id="PIRSF000350">
    <property type="entry name" value="Mercury_reductase_MerA"/>
    <property type="match status" value="1"/>
</dbReference>
<proteinExistence type="inferred from homology"/>
<dbReference type="GO" id="GO:0003955">
    <property type="term" value="F:NAD(P)H dehydrogenase (quinone) activity"/>
    <property type="evidence" value="ECO:0007669"/>
    <property type="project" value="TreeGrafter"/>
</dbReference>
<evidence type="ECO:0000256" key="3">
    <source>
        <dbReference type="ARBA" id="ARBA00022827"/>
    </source>
</evidence>
<dbReference type="Gene3D" id="3.50.50.60">
    <property type="entry name" value="FAD/NAD(P)-binding domain"/>
    <property type="match status" value="2"/>
</dbReference>
<dbReference type="Pfam" id="PF02852">
    <property type="entry name" value="Pyr_redox_dim"/>
    <property type="match status" value="1"/>
</dbReference>
<dbReference type="RefSeq" id="WP_179530929.1">
    <property type="nucleotide sequence ID" value="NZ_BAAAPP010000004.1"/>
</dbReference>
<evidence type="ECO:0000256" key="1">
    <source>
        <dbReference type="ARBA" id="ARBA00007532"/>
    </source>
</evidence>
<dbReference type="InterPro" id="IPR001100">
    <property type="entry name" value="Pyr_nuc-diS_OxRdtase"/>
</dbReference>
<evidence type="ECO:0000256" key="5">
    <source>
        <dbReference type="PIRSR" id="PIRSR000350-4"/>
    </source>
</evidence>
<dbReference type="Pfam" id="PF07992">
    <property type="entry name" value="Pyr_redox_2"/>
    <property type="match status" value="1"/>
</dbReference>
<dbReference type="SUPFAM" id="SSF55424">
    <property type="entry name" value="FAD/NAD-linked reductases, dimerisation (C-terminal) domain"/>
    <property type="match status" value="1"/>
</dbReference>
<accession>A0A7Y9YE93</accession>
<dbReference type="AlphaFoldDB" id="A0A7Y9YE93"/>
<feature type="domain" description="Pyridine nucleotide-disulphide oxidoreductase dimerisation" evidence="6">
    <location>
        <begin position="325"/>
        <end position="431"/>
    </location>
</feature>
<feature type="binding site" evidence="4">
    <location>
        <position position="251"/>
    </location>
    <ligand>
        <name>NAD(+)</name>
        <dbReference type="ChEBI" id="CHEBI:57540"/>
    </ligand>
</feature>
<dbReference type="InterPro" id="IPR023753">
    <property type="entry name" value="FAD/NAD-binding_dom"/>
</dbReference>
<feature type="binding site" evidence="4">
    <location>
        <position position="99"/>
    </location>
    <ligand>
        <name>FAD</name>
        <dbReference type="ChEBI" id="CHEBI:57692"/>
    </ligand>
</feature>
<feature type="binding site" evidence="4">
    <location>
        <position position="52"/>
    </location>
    <ligand>
        <name>FAD</name>
        <dbReference type="ChEBI" id="CHEBI:57692"/>
    </ligand>
</feature>
<name>A0A7Y9YE93_9ACTN</name>
<keyword evidence="4" id="KW-0547">Nucleotide-binding</keyword>
<organism evidence="8 9">
    <name type="scientific">Nocardioides marinus</name>
    <dbReference type="NCBI Taxonomy" id="374514"/>
    <lineage>
        <taxon>Bacteria</taxon>
        <taxon>Bacillati</taxon>
        <taxon>Actinomycetota</taxon>
        <taxon>Actinomycetes</taxon>
        <taxon>Propionibacteriales</taxon>
        <taxon>Nocardioidaceae</taxon>
        <taxon>Nocardioides</taxon>
    </lineage>
</organism>
<keyword evidence="9" id="KW-1185">Reference proteome</keyword>
<feature type="binding site" evidence="4">
    <location>
        <begin position="165"/>
        <end position="172"/>
    </location>
    <ligand>
        <name>NAD(+)</name>
        <dbReference type="ChEBI" id="CHEBI:57540"/>
    </ligand>
</feature>
<feature type="disulfide bond" description="Redox-active" evidence="5">
    <location>
        <begin position="43"/>
        <end position="48"/>
    </location>
</feature>
<dbReference type="PANTHER" id="PTHR43014">
    <property type="entry name" value="MERCURIC REDUCTASE"/>
    <property type="match status" value="1"/>
</dbReference>
<evidence type="ECO:0000313" key="8">
    <source>
        <dbReference type="EMBL" id="NYI10034.1"/>
    </source>
</evidence>
<dbReference type="PANTHER" id="PTHR43014:SF2">
    <property type="entry name" value="MERCURIC REDUCTASE"/>
    <property type="match status" value="1"/>
</dbReference>
<evidence type="ECO:0000313" key="9">
    <source>
        <dbReference type="Proteomes" id="UP000537326"/>
    </source>
</evidence>
<comment type="caution">
    <text evidence="8">The sequence shown here is derived from an EMBL/GenBank/DDBJ whole genome shotgun (WGS) entry which is preliminary data.</text>
</comment>
<dbReference type="GO" id="GO:0050660">
    <property type="term" value="F:flavin adenine dinucleotide binding"/>
    <property type="evidence" value="ECO:0007669"/>
    <property type="project" value="TreeGrafter"/>
</dbReference>
<evidence type="ECO:0000259" key="7">
    <source>
        <dbReference type="Pfam" id="PF07992"/>
    </source>
</evidence>
<keyword evidence="8" id="KW-0670">Pyruvate</keyword>
<feature type="binding site" evidence="4">
    <location>
        <position position="188"/>
    </location>
    <ligand>
        <name>NAD(+)</name>
        <dbReference type="ChEBI" id="CHEBI:57540"/>
    </ligand>
</feature>
<evidence type="ECO:0000259" key="6">
    <source>
        <dbReference type="Pfam" id="PF02852"/>
    </source>
</evidence>
<dbReference type="Proteomes" id="UP000537326">
    <property type="component" value="Unassembled WGS sequence"/>
</dbReference>
<keyword evidence="3 4" id="KW-0274">FAD</keyword>
<feature type="domain" description="FAD/NAD(P)-binding" evidence="7">
    <location>
        <begin position="7"/>
        <end position="300"/>
    </location>
</feature>
<comment type="cofactor">
    <cofactor evidence="4">
        <name>FAD</name>
        <dbReference type="ChEBI" id="CHEBI:57692"/>
    </cofactor>
    <text evidence="4">Binds 1 FAD per subunit.</text>
</comment>
<comment type="similarity">
    <text evidence="1">Belongs to the class-I pyridine nucleotide-disulfide oxidoreductase family.</text>
</comment>